<name>A0A7Y9WSS1_9BURK</name>
<proteinExistence type="predicted"/>
<comment type="caution">
    <text evidence="1">The sequence shown here is derived from an EMBL/GenBank/DDBJ whole genome shotgun (WGS) entry which is preliminary data.</text>
</comment>
<dbReference type="RefSeq" id="WP_257030609.1">
    <property type="nucleotide sequence ID" value="NZ_JACCAS010000002.1"/>
</dbReference>
<sequence>MIVNASHRVIASSDDKGVLDEQFRLNTDGRSAGFYQMSDERTVSFAATLGYESYRGLGWYGVIVQSPATA</sequence>
<dbReference type="EMBL" id="JACCAS010000002">
    <property type="protein sequence ID" value="NYH26102.1"/>
    <property type="molecule type" value="Genomic_DNA"/>
</dbReference>
<dbReference type="Proteomes" id="UP000540929">
    <property type="component" value="Unassembled WGS sequence"/>
</dbReference>
<protein>
    <submittedName>
        <fullName evidence="1">Uncharacterized protein</fullName>
    </submittedName>
</protein>
<evidence type="ECO:0000313" key="1">
    <source>
        <dbReference type="EMBL" id="NYH26102.1"/>
    </source>
</evidence>
<dbReference type="AlphaFoldDB" id="A0A7Y9WSS1"/>
<evidence type="ECO:0000313" key="2">
    <source>
        <dbReference type="Proteomes" id="UP000540929"/>
    </source>
</evidence>
<accession>A0A7Y9WSS1</accession>
<keyword evidence="2" id="KW-1185">Reference proteome</keyword>
<reference evidence="1 2" key="1">
    <citation type="submission" date="2020-07" db="EMBL/GenBank/DDBJ databases">
        <title>Exploring microbial biodiversity for novel pathways involved in the catabolism of aromatic compounds derived from lignin.</title>
        <authorList>
            <person name="Elkins J."/>
        </authorList>
    </citation>
    <scope>NUCLEOTIDE SEQUENCE [LARGE SCALE GENOMIC DNA]</scope>
    <source>
        <strain evidence="1 2">H2C3C</strain>
    </source>
</reference>
<organism evidence="1 2">
    <name type="scientific">Paraburkholderia bryophila</name>
    <dbReference type="NCBI Taxonomy" id="420952"/>
    <lineage>
        <taxon>Bacteria</taxon>
        <taxon>Pseudomonadati</taxon>
        <taxon>Pseudomonadota</taxon>
        <taxon>Betaproteobacteria</taxon>
        <taxon>Burkholderiales</taxon>
        <taxon>Burkholderiaceae</taxon>
        <taxon>Paraburkholderia</taxon>
    </lineage>
</organism>
<gene>
    <name evidence="1" type="ORF">GGD40_005673</name>
</gene>